<dbReference type="SUPFAM" id="SSF82171">
    <property type="entry name" value="DPP6 N-terminal domain-like"/>
    <property type="match status" value="1"/>
</dbReference>
<dbReference type="AlphaFoldDB" id="A0A432MA35"/>
<protein>
    <submittedName>
        <fullName evidence="1">Uncharacterized protein</fullName>
    </submittedName>
</protein>
<accession>A0A432MA35</accession>
<dbReference type="RefSeq" id="WP_126683247.1">
    <property type="nucleotide sequence ID" value="NZ_RYYV01000002.1"/>
</dbReference>
<dbReference type="InterPro" id="IPR011042">
    <property type="entry name" value="6-blade_b-propeller_TolB-like"/>
</dbReference>
<keyword evidence="2" id="KW-1185">Reference proteome</keyword>
<name>A0A432MA35_9GAMM</name>
<sequence>MGHEEHEAYEEPTRRGLKMTCFEAHKDYPSSKPSSKFRATPHRGASWIHKMVAAAVVTTMFVATSAFAGSVAVPVTLGGVIHPDSDDTLAFTPDGSTVFFDRSEGPHKTVMIAHRVANHWSKPEVASFSGQWFDQDPVVSPDGSYMLFNSDRPTQPGSKPLTQNYFGAGVTAPGANIWRVDRTTHGWGKPVWLGTIVNSDVFIDFASIAGDNTLYFMRWNAEGKAMQFWRSAYKNGQYQSPERVILGKPSETLHDPAIAPDQSFIVFDSGRIKGGLGRLKIAFRDGDHWGEPMDLGDDLNKDLPWGSHLAPDGHNVYVTGNSGIWQISLDPWLKASRNNERPPL</sequence>
<dbReference type="Gene3D" id="2.120.10.30">
    <property type="entry name" value="TolB, C-terminal domain"/>
    <property type="match status" value="1"/>
</dbReference>
<dbReference type="Proteomes" id="UP000274358">
    <property type="component" value="Unassembled WGS sequence"/>
</dbReference>
<gene>
    <name evidence="1" type="ORF">EKH80_02970</name>
</gene>
<evidence type="ECO:0000313" key="2">
    <source>
        <dbReference type="Proteomes" id="UP000274358"/>
    </source>
</evidence>
<comment type="caution">
    <text evidence="1">The sequence shown here is derived from an EMBL/GenBank/DDBJ whole genome shotgun (WGS) entry which is preliminary data.</text>
</comment>
<organism evidence="1 2">
    <name type="scientific">Dyella choica</name>
    <dbReference type="NCBI Taxonomy" id="1927959"/>
    <lineage>
        <taxon>Bacteria</taxon>
        <taxon>Pseudomonadati</taxon>
        <taxon>Pseudomonadota</taxon>
        <taxon>Gammaproteobacteria</taxon>
        <taxon>Lysobacterales</taxon>
        <taxon>Rhodanobacteraceae</taxon>
        <taxon>Dyella</taxon>
    </lineage>
</organism>
<reference evidence="1 2" key="1">
    <citation type="submission" date="2018-12" db="EMBL/GenBank/DDBJ databases">
        <title>Dyella dinghuensis sp. nov. DHOA06 and Dyella choica sp. nov. 4M-K27, isolated from forest soil.</title>
        <authorList>
            <person name="Qiu L.-H."/>
            <person name="Gao Z.-H."/>
        </authorList>
    </citation>
    <scope>NUCLEOTIDE SEQUENCE [LARGE SCALE GENOMIC DNA]</scope>
    <source>
        <strain evidence="1 2">4M-K27</strain>
    </source>
</reference>
<proteinExistence type="predicted"/>
<dbReference type="EMBL" id="RYYV01000002">
    <property type="protein sequence ID" value="RUL78788.1"/>
    <property type="molecule type" value="Genomic_DNA"/>
</dbReference>
<dbReference type="Pfam" id="PF07676">
    <property type="entry name" value="PD40"/>
    <property type="match status" value="1"/>
</dbReference>
<dbReference type="OrthoDB" id="240809at2"/>
<evidence type="ECO:0000313" key="1">
    <source>
        <dbReference type="EMBL" id="RUL78788.1"/>
    </source>
</evidence>
<dbReference type="InterPro" id="IPR011659">
    <property type="entry name" value="WD40"/>
</dbReference>